<comment type="caution">
    <text evidence="4">The sequence shown here is derived from an EMBL/GenBank/DDBJ whole genome shotgun (WGS) entry which is preliminary data.</text>
</comment>
<keyword evidence="2" id="KW-0472">Membrane</keyword>
<dbReference type="EMBL" id="JWZX01002973">
    <property type="protein sequence ID" value="KOO25446.1"/>
    <property type="molecule type" value="Genomic_DNA"/>
</dbReference>
<evidence type="ECO:0000256" key="3">
    <source>
        <dbReference type="SAM" id="SignalP"/>
    </source>
</evidence>
<dbReference type="AlphaFoldDB" id="A0A0M0JFU6"/>
<feature type="chain" id="PRO_5005601817" description="C3H1-type domain-containing protein" evidence="3">
    <location>
        <begin position="29"/>
        <end position="409"/>
    </location>
</feature>
<evidence type="ECO:0000313" key="5">
    <source>
        <dbReference type="Proteomes" id="UP000037460"/>
    </source>
</evidence>
<dbReference type="Proteomes" id="UP000037460">
    <property type="component" value="Unassembled WGS sequence"/>
</dbReference>
<feature type="compositionally biased region" description="Basic and acidic residues" evidence="1">
    <location>
        <begin position="326"/>
        <end position="348"/>
    </location>
</feature>
<keyword evidence="2" id="KW-0812">Transmembrane</keyword>
<gene>
    <name evidence="4" type="ORF">Ctob_010405</name>
</gene>
<organism evidence="4 5">
    <name type="scientific">Chrysochromulina tobinii</name>
    <dbReference type="NCBI Taxonomy" id="1460289"/>
    <lineage>
        <taxon>Eukaryota</taxon>
        <taxon>Haptista</taxon>
        <taxon>Haptophyta</taxon>
        <taxon>Prymnesiophyceae</taxon>
        <taxon>Prymnesiales</taxon>
        <taxon>Chrysochromulinaceae</taxon>
        <taxon>Chrysochromulina</taxon>
    </lineage>
</organism>
<evidence type="ECO:0000313" key="4">
    <source>
        <dbReference type="EMBL" id="KOO25446.1"/>
    </source>
</evidence>
<reference evidence="5" key="1">
    <citation type="journal article" date="2015" name="PLoS Genet.">
        <title>Genome Sequence and Transcriptome Analyses of Chrysochromulina tobin: Metabolic Tools for Enhanced Algal Fitness in the Prominent Order Prymnesiales (Haptophyceae).</title>
        <authorList>
            <person name="Hovde B.T."/>
            <person name="Deodato C.R."/>
            <person name="Hunsperger H.M."/>
            <person name="Ryken S.A."/>
            <person name="Yost W."/>
            <person name="Jha R.K."/>
            <person name="Patterson J."/>
            <person name="Monnat R.J. Jr."/>
            <person name="Barlow S.B."/>
            <person name="Starkenburg S.R."/>
            <person name="Cattolico R.A."/>
        </authorList>
    </citation>
    <scope>NUCLEOTIDE SEQUENCE</scope>
    <source>
        <strain evidence="5">CCMP291</strain>
    </source>
</reference>
<evidence type="ECO:0008006" key="6">
    <source>
        <dbReference type="Google" id="ProtNLM"/>
    </source>
</evidence>
<protein>
    <recommendedName>
        <fullName evidence="6">C3H1-type domain-containing protein</fullName>
    </recommendedName>
</protein>
<accession>A0A0M0JFU6</accession>
<feature type="transmembrane region" description="Helical" evidence="2">
    <location>
        <begin position="222"/>
        <end position="245"/>
    </location>
</feature>
<name>A0A0M0JFU6_9EUKA</name>
<feature type="region of interest" description="Disordered" evidence="1">
    <location>
        <begin position="321"/>
        <end position="348"/>
    </location>
</feature>
<keyword evidence="3" id="KW-0732">Signal</keyword>
<feature type="signal peptide" evidence="3">
    <location>
        <begin position="1"/>
        <end position="28"/>
    </location>
</feature>
<sequence length="409" mass="44144">MSLLFLAPLSSTVRVGAFVFANLGYAEATVCPHCKDTILPAAHPATACPLVTELNNNAAIFTNKRLGSSPTVVHSLTHELAMQFTRPVIDAIVGLACAPVHGLSIDFTDPTYTQSNAVVKAAVYGHCSFAEASAILSERLDAAGDMPSIEKIRGAMDSLKSASESAVNTATGTHLFVWARVSNVISKRLDLTFKLEAAGKSKATSHSATLVRPETESEFYEMIHLFVMVVISLGLSSAIIVMKFIDDVVFGTVRMKEHFGVAHELLLLYLREIDFDPARVLHMANVFRRGGQDTLMSEARRNAAASFRTCGANLQLDGAKYPGSDRATKNLKPDIKPNGKHDDSSKKPCADFNAGRPCRTLKADGSCVFSHRCNQFVSDKGPLGYCFGPHARCTGCTYADDKKLKSPAK</sequence>
<keyword evidence="2" id="KW-1133">Transmembrane helix</keyword>
<proteinExistence type="predicted"/>
<keyword evidence="5" id="KW-1185">Reference proteome</keyword>
<evidence type="ECO:0000256" key="1">
    <source>
        <dbReference type="SAM" id="MobiDB-lite"/>
    </source>
</evidence>
<evidence type="ECO:0000256" key="2">
    <source>
        <dbReference type="SAM" id="Phobius"/>
    </source>
</evidence>